<dbReference type="CDD" id="cd14812">
    <property type="entry name" value="bZIP_u3"/>
    <property type="match status" value="1"/>
</dbReference>
<feature type="compositionally biased region" description="Low complexity" evidence="1">
    <location>
        <begin position="182"/>
        <end position="195"/>
    </location>
</feature>
<evidence type="ECO:0000313" key="3">
    <source>
        <dbReference type="Proteomes" id="UP000077521"/>
    </source>
</evidence>
<feature type="region of interest" description="Disordered" evidence="1">
    <location>
        <begin position="490"/>
        <end position="518"/>
    </location>
</feature>
<keyword evidence="3" id="KW-1185">Reference proteome</keyword>
<comment type="caution">
    <text evidence="2">The sequence shown here is derived from an EMBL/GenBank/DDBJ whole genome shotgun (WGS) entry which is preliminary data.</text>
</comment>
<sequence>MTTFMHHQFDSPTSTTQASFEAFINQSPPTLSGPLMSDDFHRSDARCFSPQLPRAIPVSKFNGLQSYGHGQPSFSMDYSSSVSSFSTASSHNADSPRDSASSQSSVSPDLSLHDHCHFEGASSHQGQVSSNSGKLLEFDVDLHNTPQQSSGVVASGMWGASFDAHTGIPSHHLTMNNHRDSASSSSFPSDGSSNSPAFDAGLHHSGHPQTVSYAGALNIKSEEVDHSSTSWFQLSAEINAGHPADTHDSATVQPVVLSNPNPNMGTHQLSYNLAPHSAPASLQNTFDIQCTMPPQHLSMSRTPLMNNFSPNMIGQESQPWINSSAIPPTAQNMHDSSATPMMTPQRKFSLDQQPSPALLTSAFPPPGTFMPAVGVKAVNPMFTPAQSSRSAQEFDGVPSSAPANLALFTSQQVQHMVPSTPTRPEKGQGGNTVSMMAATASFPEGNDTPKALKPVRRKRKADDSMQTGRATDADVQAQAPTAEAIVAATEATSPSKTVRERKPLPKRAPPSASQKTEAGLPFPVVDTSVKRSTEFVYPDTTGLTKREVRLVKNRAAAFLSRQRKREQFDELEVRCEALSRLVWHMYGNMMGSSDVDWETGALQMGLTLPSSSSGPSSMARMQHPPQPQAPQALGLKLREENRTVVAAFEMAVKRKGATIGPVEGELPLEQGPPLGSADMWIPSHPHGEPRLATMHSDFGGDVEFDTDNDEHQALQLGSNSSASQKRQHR</sequence>
<feature type="region of interest" description="Disordered" evidence="1">
    <location>
        <begin position="441"/>
        <end position="477"/>
    </location>
</feature>
<feature type="compositionally biased region" description="Polar residues" evidence="1">
    <location>
        <begin position="715"/>
        <end position="729"/>
    </location>
</feature>
<accession>A0A177TT38</accession>
<dbReference type="AlphaFoldDB" id="A0A177TT38"/>
<dbReference type="EMBL" id="LWDF02000136">
    <property type="protein sequence ID" value="KAE8256313.1"/>
    <property type="molecule type" value="Genomic_DNA"/>
</dbReference>
<dbReference type="InterPro" id="IPR004827">
    <property type="entry name" value="bZIP"/>
</dbReference>
<organism evidence="2 3">
    <name type="scientific">Tilletia indica</name>
    <dbReference type="NCBI Taxonomy" id="43049"/>
    <lineage>
        <taxon>Eukaryota</taxon>
        <taxon>Fungi</taxon>
        <taxon>Dikarya</taxon>
        <taxon>Basidiomycota</taxon>
        <taxon>Ustilaginomycotina</taxon>
        <taxon>Exobasidiomycetes</taxon>
        <taxon>Tilletiales</taxon>
        <taxon>Tilletiaceae</taxon>
        <taxon>Tilletia</taxon>
    </lineage>
</organism>
<feature type="region of interest" description="Disordered" evidence="1">
    <location>
        <begin position="85"/>
        <end position="130"/>
    </location>
</feature>
<evidence type="ECO:0000256" key="1">
    <source>
        <dbReference type="SAM" id="MobiDB-lite"/>
    </source>
</evidence>
<dbReference type="InterPro" id="IPR046347">
    <property type="entry name" value="bZIP_sf"/>
</dbReference>
<reference evidence="2" key="2">
    <citation type="journal article" date="2019" name="IMA Fungus">
        <title>Genome sequencing and comparison of five Tilletia species to identify candidate genes for the detection of regulated species infecting wheat.</title>
        <authorList>
            <person name="Nguyen H.D.T."/>
            <person name="Sultana T."/>
            <person name="Kesanakurti P."/>
            <person name="Hambleton S."/>
        </authorList>
    </citation>
    <scope>NUCLEOTIDE SEQUENCE</scope>
    <source>
        <strain evidence="2">DAOMC 236416</strain>
    </source>
</reference>
<dbReference type="Pfam" id="PF00170">
    <property type="entry name" value="bZIP_1"/>
    <property type="match status" value="1"/>
</dbReference>
<proteinExistence type="predicted"/>
<feature type="compositionally biased region" description="Low complexity" evidence="1">
    <location>
        <begin position="85"/>
        <end position="110"/>
    </location>
</feature>
<dbReference type="SUPFAM" id="SSF57959">
    <property type="entry name" value="Leucine zipper domain"/>
    <property type="match status" value="1"/>
</dbReference>
<reference evidence="2" key="1">
    <citation type="submission" date="2016-04" db="EMBL/GenBank/DDBJ databases">
        <authorList>
            <person name="Nguyen H.D."/>
            <person name="Samba Siva P."/>
            <person name="Cullis J."/>
            <person name="Levesque C.A."/>
            <person name="Hambleton S."/>
        </authorList>
    </citation>
    <scope>NUCLEOTIDE SEQUENCE</scope>
    <source>
        <strain evidence="2">DAOMC 236416</strain>
    </source>
</reference>
<dbReference type="Gene3D" id="1.20.5.170">
    <property type="match status" value="1"/>
</dbReference>
<feature type="region of interest" description="Disordered" evidence="1">
    <location>
        <begin position="689"/>
        <end position="729"/>
    </location>
</feature>
<feature type="region of interest" description="Disordered" evidence="1">
    <location>
        <begin position="169"/>
        <end position="206"/>
    </location>
</feature>
<feature type="region of interest" description="Disordered" evidence="1">
    <location>
        <begin position="609"/>
        <end position="629"/>
    </location>
</feature>
<dbReference type="Proteomes" id="UP000077521">
    <property type="component" value="Unassembled WGS sequence"/>
</dbReference>
<protein>
    <submittedName>
        <fullName evidence="2">Uncharacterized protein</fullName>
    </submittedName>
</protein>
<evidence type="ECO:0000313" key="2">
    <source>
        <dbReference type="EMBL" id="KAE8256313.1"/>
    </source>
</evidence>
<gene>
    <name evidence="2" type="ORF">A4X13_0g2725</name>
</gene>
<dbReference type="GO" id="GO:0003700">
    <property type="term" value="F:DNA-binding transcription factor activity"/>
    <property type="evidence" value="ECO:0007669"/>
    <property type="project" value="InterPro"/>
</dbReference>
<name>A0A177TT38_9BASI</name>